<sequence length="478" mass="55365">MITNWTRKLRYKKYDQWSDEYLRELKEMGQNSIWHSKYHVEPEFGLLNDPNGFSFFNGQYHLFYQYYPFGAVHGLKSWYHVTSTDLIHWHNEGIALKPDSKFDEQGVYSGSALSIDQQLLLLYTGNIRTTDNKRFSYQNAAWLKKDGSIQKEPSPLIEKLPAGFSSEFRDPQIIKCNDQYRVLIGAQTLQNEGKIAVYEGHHLHHLKYKGCLHFSDQPMGYMAECPNLIMIDQQPLLIFCPQGLDHQILNYQNIYPNCYIIGKNMDWENLQINEAGTINNLDDGFDFYATQVFAAPDGRQLAVSWINLPDLIYPNDADGWTGSLSLIKELSIKNGYLYQYPVKETKKLRHQQIRLDQIQTKSFELEAHISANQCGEIQLFKTKTTFLGVEIDARNGIVTVDRSQSSYPLAQQFGQTRQSFVPAHQDIQINIFADQTICEIFINDGYKVQTLRYFSAPEATKIITTEAINRCRVWELKK</sequence>
<evidence type="ECO:0000256" key="2">
    <source>
        <dbReference type="ARBA" id="ARBA00009902"/>
    </source>
</evidence>
<reference evidence="12 13" key="1">
    <citation type="journal article" date="2023" name="Microbiol. Spectr.">
        <title>Symbiosis of Carpenter Bees with Uncharacterized Lactic Acid Bacteria Showing NAD Auxotrophy.</title>
        <authorList>
            <person name="Kawasaki S."/>
            <person name="Ozawa K."/>
            <person name="Mori T."/>
            <person name="Yamamoto A."/>
            <person name="Ito M."/>
            <person name="Ohkuma M."/>
            <person name="Sakamoto M."/>
            <person name="Matsutani M."/>
        </authorList>
    </citation>
    <scope>NUCLEOTIDE SEQUENCE [LARGE SCALE GENOMIC DNA]</scope>
    <source>
        <strain evidence="12 13">XA3</strain>
    </source>
</reference>
<dbReference type="KEGG" id="xap:XA3_13210"/>
<dbReference type="InterPro" id="IPR018053">
    <property type="entry name" value="Glyco_hydro_32_AS"/>
</dbReference>
<dbReference type="PANTHER" id="PTHR43101:SF1">
    <property type="entry name" value="BETA-FRUCTOSIDASE"/>
    <property type="match status" value="1"/>
</dbReference>
<comment type="similarity">
    <text evidence="2 8">Belongs to the glycosyl hydrolase 32 family.</text>
</comment>
<accession>A0AAU9D948</accession>
<dbReference type="NCBIfam" id="TIGR01322">
    <property type="entry name" value="scrB_fam"/>
    <property type="match status" value="1"/>
</dbReference>
<dbReference type="InterPro" id="IPR001362">
    <property type="entry name" value="Glyco_hydro_32"/>
</dbReference>
<dbReference type="EMBL" id="AP026802">
    <property type="protein sequence ID" value="BDR58880.1"/>
    <property type="molecule type" value="Genomic_DNA"/>
</dbReference>
<keyword evidence="9" id="KW-0119">Carbohydrate metabolism</keyword>
<dbReference type="InterPro" id="IPR013320">
    <property type="entry name" value="ConA-like_dom_sf"/>
</dbReference>
<dbReference type="PANTHER" id="PTHR43101">
    <property type="entry name" value="BETA-FRUCTOSIDASE"/>
    <property type="match status" value="1"/>
</dbReference>
<dbReference type="Gene3D" id="2.60.120.560">
    <property type="entry name" value="Exo-inulinase, domain 1"/>
    <property type="match status" value="1"/>
</dbReference>
<dbReference type="Gene3D" id="2.115.10.20">
    <property type="entry name" value="Glycosyl hydrolase domain, family 43"/>
    <property type="match status" value="1"/>
</dbReference>
<dbReference type="SMART" id="SM00640">
    <property type="entry name" value="Glyco_32"/>
    <property type="match status" value="1"/>
</dbReference>
<dbReference type="GO" id="GO:0004564">
    <property type="term" value="F:beta-fructofuranosidase activity"/>
    <property type="evidence" value="ECO:0007669"/>
    <property type="project" value="UniProtKB-EC"/>
</dbReference>
<evidence type="ECO:0000256" key="1">
    <source>
        <dbReference type="ARBA" id="ARBA00004914"/>
    </source>
</evidence>
<name>A0AAU9D948_9LACO</name>
<dbReference type="CDD" id="cd18623">
    <property type="entry name" value="GH32_ScrB-like"/>
    <property type="match status" value="1"/>
</dbReference>
<evidence type="ECO:0000256" key="9">
    <source>
        <dbReference type="RuleBase" id="RU365015"/>
    </source>
</evidence>
<keyword evidence="9" id="KW-0963">Cytoplasm</keyword>
<dbReference type="InterPro" id="IPR051214">
    <property type="entry name" value="GH32_Enzymes"/>
</dbReference>
<dbReference type="GO" id="GO:0005975">
    <property type="term" value="P:carbohydrate metabolic process"/>
    <property type="evidence" value="ECO:0007669"/>
    <property type="project" value="InterPro"/>
</dbReference>
<protein>
    <recommendedName>
        <fullName evidence="4 8">Sucrose-6-phosphate hydrolase</fullName>
        <ecNumber evidence="3 8">3.2.1.26</ecNumber>
    </recommendedName>
    <alternativeName>
        <fullName evidence="7 9">Invertase</fullName>
    </alternativeName>
</protein>
<dbReference type="Proteomes" id="UP001321861">
    <property type="component" value="Chromosome"/>
</dbReference>
<evidence type="ECO:0000256" key="4">
    <source>
        <dbReference type="ARBA" id="ARBA00019623"/>
    </source>
</evidence>
<organism evidence="12 13">
    <name type="scientific">Xylocopilactobacillus apicola</name>
    <dbReference type="NCBI Taxonomy" id="2932184"/>
    <lineage>
        <taxon>Bacteria</taxon>
        <taxon>Bacillati</taxon>
        <taxon>Bacillota</taxon>
        <taxon>Bacilli</taxon>
        <taxon>Lactobacillales</taxon>
        <taxon>Lactobacillaceae</taxon>
        <taxon>Xylocopilactobacillus</taxon>
    </lineage>
</organism>
<dbReference type="InterPro" id="IPR023296">
    <property type="entry name" value="Glyco_hydro_beta-prop_sf"/>
</dbReference>
<dbReference type="Pfam" id="PF00251">
    <property type="entry name" value="Glyco_hydro_32N"/>
    <property type="match status" value="1"/>
</dbReference>
<evidence type="ECO:0000256" key="6">
    <source>
        <dbReference type="ARBA" id="ARBA00023295"/>
    </source>
</evidence>
<feature type="domain" description="Glycosyl hydrolase family 32 N-terminal" evidence="10">
    <location>
        <begin position="39"/>
        <end position="341"/>
    </location>
</feature>
<dbReference type="InterPro" id="IPR006232">
    <property type="entry name" value="Suc6P_hydrolase"/>
</dbReference>
<dbReference type="SUPFAM" id="SSF75005">
    <property type="entry name" value="Arabinanase/levansucrase/invertase"/>
    <property type="match status" value="1"/>
</dbReference>
<dbReference type="EC" id="3.2.1.26" evidence="3 8"/>
<proteinExistence type="inferred from homology"/>
<feature type="domain" description="Glycosyl hydrolase family 32 C-terminal" evidence="11">
    <location>
        <begin position="347"/>
        <end position="462"/>
    </location>
</feature>
<evidence type="ECO:0000256" key="7">
    <source>
        <dbReference type="ARBA" id="ARBA00033367"/>
    </source>
</evidence>
<evidence type="ECO:0000259" key="11">
    <source>
        <dbReference type="Pfam" id="PF08244"/>
    </source>
</evidence>
<evidence type="ECO:0000256" key="3">
    <source>
        <dbReference type="ARBA" id="ARBA00012758"/>
    </source>
</evidence>
<dbReference type="InterPro" id="IPR013189">
    <property type="entry name" value="Glyco_hydro_32_C"/>
</dbReference>
<evidence type="ECO:0000313" key="12">
    <source>
        <dbReference type="EMBL" id="BDR58880.1"/>
    </source>
</evidence>
<comment type="function">
    <text evidence="9">Enables the bacterium to metabolize sucrose as a sole carbon source.</text>
</comment>
<evidence type="ECO:0000256" key="5">
    <source>
        <dbReference type="ARBA" id="ARBA00022801"/>
    </source>
</evidence>
<dbReference type="AlphaFoldDB" id="A0AAU9D948"/>
<keyword evidence="13" id="KW-1185">Reference proteome</keyword>
<comment type="catalytic activity">
    <reaction evidence="8">
        <text>Hydrolysis of terminal non-reducing beta-D-fructofuranoside residues in beta-D-fructofuranosides.</text>
        <dbReference type="EC" id="3.2.1.26"/>
    </reaction>
</comment>
<keyword evidence="5 8" id="KW-0378">Hydrolase</keyword>
<dbReference type="RefSeq" id="WP_317634707.1">
    <property type="nucleotide sequence ID" value="NZ_AP026802.1"/>
</dbReference>
<comment type="pathway">
    <text evidence="1 9">Glycan biosynthesis; sucrose metabolism.</text>
</comment>
<evidence type="ECO:0000313" key="13">
    <source>
        <dbReference type="Proteomes" id="UP001321861"/>
    </source>
</evidence>
<dbReference type="SUPFAM" id="SSF49899">
    <property type="entry name" value="Concanavalin A-like lectins/glucanases"/>
    <property type="match status" value="1"/>
</dbReference>
<dbReference type="InterPro" id="IPR013148">
    <property type="entry name" value="Glyco_hydro_32_N"/>
</dbReference>
<dbReference type="GO" id="GO:0005737">
    <property type="term" value="C:cytoplasm"/>
    <property type="evidence" value="ECO:0007669"/>
    <property type="project" value="UniProtKB-SubCell"/>
</dbReference>
<gene>
    <name evidence="12" type="primary">scrB-1</name>
    <name evidence="12" type="ORF">XA3_13210</name>
</gene>
<evidence type="ECO:0000256" key="8">
    <source>
        <dbReference type="RuleBase" id="RU362110"/>
    </source>
</evidence>
<keyword evidence="6 8" id="KW-0326">Glycosidase</keyword>
<comment type="subcellular location">
    <subcellularLocation>
        <location evidence="9">Cytoplasm</location>
    </subcellularLocation>
</comment>
<dbReference type="Pfam" id="PF08244">
    <property type="entry name" value="Glyco_hydro_32C"/>
    <property type="match status" value="1"/>
</dbReference>
<dbReference type="PROSITE" id="PS00609">
    <property type="entry name" value="GLYCOSYL_HYDROL_F32"/>
    <property type="match status" value="1"/>
</dbReference>
<evidence type="ECO:0000259" key="10">
    <source>
        <dbReference type="Pfam" id="PF00251"/>
    </source>
</evidence>